<dbReference type="RefSeq" id="XP_045154309.1">
    <property type="nucleotide sequence ID" value="XM_045298374.1"/>
</dbReference>
<accession>A0AC55DRE0</accession>
<sequence>MKYYYGSAASEGQKELIGAIGGSVTFPLNLSVVNVGSIVWIFNSTLVTFQPPKPEKPPMIIVTQSHKEERVSFRNGECSLTLSKLQKSDSGTYRVEVHSTVKRFFTQEYVLRVYEHLSKPKVTMGLENTKNGTCTVNLTCSLEQQGEDVTYSWKSLGKAANESHVGAIFPLSWRLGERNMTFICEATNPVSSNISHPVSSWKLCEGAAEGSGVPTTLLYYLLMFVLCILILGLLLMIQRMRRKVIAEKIKGIEIHQDIPTICSHLEDALYDKITYPSKATPEEDLIHTLYSVVHIPKKVDNPPSPPMTADTPGLFAYENII</sequence>
<keyword evidence="1" id="KW-1185">Reference proteome</keyword>
<name>A0AC55DRE0_ECHTE</name>
<proteinExistence type="predicted"/>
<protein>
    <submittedName>
        <fullName evidence="2">SLAM family member 7</fullName>
    </submittedName>
</protein>
<evidence type="ECO:0000313" key="1">
    <source>
        <dbReference type="Proteomes" id="UP000694863"/>
    </source>
</evidence>
<gene>
    <name evidence="2" type="primary">SLAMF7</name>
</gene>
<organism evidence="1 2">
    <name type="scientific">Echinops telfairi</name>
    <name type="common">Lesser hedgehog tenrec</name>
    <dbReference type="NCBI Taxonomy" id="9371"/>
    <lineage>
        <taxon>Eukaryota</taxon>
        <taxon>Metazoa</taxon>
        <taxon>Chordata</taxon>
        <taxon>Craniata</taxon>
        <taxon>Vertebrata</taxon>
        <taxon>Euteleostomi</taxon>
        <taxon>Mammalia</taxon>
        <taxon>Eutheria</taxon>
        <taxon>Afrotheria</taxon>
        <taxon>Tenrecidae</taxon>
        <taxon>Tenrecinae</taxon>
        <taxon>Echinops</taxon>
    </lineage>
</organism>
<reference evidence="2" key="1">
    <citation type="submission" date="2025-08" db="UniProtKB">
        <authorList>
            <consortium name="RefSeq"/>
        </authorList>
    </citation>
    <scope>IDENTIFICATION</scope>
</reference>
<dbReference type="Proteomes" id="UP000694863">
    <property type="component" value="Unplaced"/>
</dbReference>
<evidence type="ECO:0000313" key="2">
    <source>
        <dbReference type="RefSeq" id="XP_045154309.1"/>
    </source>
</evidence>